<dbReference type="PROSITE" id="PS01155">
    <property type="entry name" value="ENDONUCLEASE_III_2"/>
    <property type="match status" value="1"/>
</dbReference>
<dbReference type="Gene3D" id="3.90.79.10">
    <property type="entry name" value="Nucleoside Triphosphate Pyrophosphohydrolase"/>
    <property type="match status" value="1"/>
</dbReference>
<name>A0A1B3WEE6_9FIRM</name>
<dbReference type="SMART" id="SM00525">
    <property type="entry name" value="FES"/>
    <property type="match status" value="1"/>
</dbReference>
<dbReference type="InterPro" id="IPR015797">
    <property type="entry name" value="NUDIX_hydrolase-like_dom_sf"/>
</dbReference>
<evidence type="ECO:0000256" key="3">
    <source>
        <dbReference type="ARBA" id="ARBA00008343"/>
    </source>
</evidence>
<dbReference type="Pfam" id="PF00633">
    <property type="entry name" value="HHH"/>
    <property type="match status" value="1"/>
</dbReference>
<keyword evidence="13 14" id="KW-0326">Glycosidase</keyword>
<organism evidence="16 17">
    <name type="scientific">Dialister pneumosintes</name>
    <dbReference type="NCBI Taxonomy" id="39950"/>
    <lineage>
        <taxon>Bacteria</taxon>
        <taxon>Bacillati</taxon>
        <taxon>Bacillota</taxon>
        <taxon>Negativicutes</taxon>
        <taxon>Veillonellales</taxon>
        <taxon>Veillonellaceae</taxon>
        <taxon>Dialister</taxon>
    </lineage>
</organism>
<evidence type="ECO:0000256" key="10">
    <source>
        <dbReference type="ARBA" id="ARBA00023004"/>
    </source>
</evidence>
<reference evidence="17" key="1">
    <citation type="submission" date="2016-08" db="EMBL/GenBank/DDBJ databases">
        <authorList>
            <person name="Holder M.E."/>
            <person name="Ajami N.J."/>
            <person name="Petrosino J.F."/>
        </authorList>
    </citation>
    <scope>NUCLEOTIDE SEQUENCE [LARGE SCALE GENOMIC DNA]</scope>
    <source>
        <strain evidence="17">F0677</strain>
    </source>
</reference>
<dbReference type="GO" id="GO:0034039">
    <property type="term" value="F:8-oxo-7,8-dihydroguanine DNA N-glycosylase activity"/>
    <property type="evidence" value="ECO:0007669"/>
    <property type="project" value="TreeGrafter"/>
</dbReference>
<proteinExistence type="inferred from homology"/>
<dbReference type="EC" id="3.2.2.31" evidence="4 14"/>
<dbReference type="CDD" id="cd00056">
    <property type="entry name" value="ENDO3c"/>
    <property type="match status" value="1"/>
</dbReference>
<dbReference type="GO" id="GO:0006284">
    <property type="term" value="P:base-excision repair"/>
    <property type="evidence" value="ECO:0007669"/>
    <property type="project" value="UniProtKB-UniRule"/>
</dbReference>
<evidence type="ECO:0000256" key="9">
    <source>
        <dbReference type="ARBA" id="ARBA00022801"/>
    </source>
</evidence>
<dbReference type="GO" id="GO:0006298">
    <property type="term" value="P:mismatch repair"/>
    <property type="evidence" value="ECO:0007669"/>
    <property type="project" value="TreeGrafter"/>
</dbReference>
<dbReference type="GO" id="GO:0046872">
    <property type="term" value="F:metal ion binding"/>
    <property type="evidence" value="ECO:0007669"/>
    <property type="project" value="UniProtKB-UniRule"/>
</dbReference>
<dbReference type="EMBL" id="CP017037">
    <property type="protein sequence ID" value="AOH39320.1"/>
    <property type="molecule type" value="Genomic_DNA"/>
</dbReference>
<dbReference type="InterPro" id="IPR004036">
    <property type="entry name" value="Endonuclease-III-like_CS2"/>
</dbReference>
<dbReference type="InterPro" id="IPR003651">
    <property type="entry name" value="Endonuclease3_FeS-loop_motif"/>
</dbReference>
<dbReference type="STRING" id="39950.BCB69_04760"/>
<evidence type="ECO:0000256" key="1">
    <source>
        <dbReference type="ARBA" id="ARBA00000843"/>
    </source>
</evidence>
<keyword evidence="6" id="KW-0004">4Fe-4S</keyword>
<dbReference type="NCBIfam" id="TIGR01084">
    <property type="entry name" value="mutY"/>
    <property type="match status" value="1"/>
</dbReference>
<dbReference type="InterPro" id="IPR000445">
    <property type="entry name" value="HhH_motif"/>
</dbReference>
<comment type="catalytic activity">
    <reaction evidence="1 14">
        <text>Hydrolyzes free adenine bases from 7,8-dihydro-8-oxoguanine:adenine mismatched double-stranded DNA, leaving an apurinic site.</text>
        <dbReference type="EC" id="3.2.2.31"/>
    </reaction>
</comment>
<feature type="domain" description="HhH-GPD" evidence="15">
    <location>
        <begin position="47"/>
        <end position="197"/>
    </location>
</feature>
<dbReference type="Pfam" id="PF00730">
    <property type="entry name" value="HhH-GPD"/>
    <property type="match status" value="1"/>
</dbReference>
<keyword evidence="11" id="KW-0411">Iron-sulfur</keyword>
<comment type="cofactor">
    <cofactor evidence="14">
        <name>[4Fe-4S] cluster</name>
        <dbReference type="ChEBI" id="CHEBI:49883"/>
    </cofactor>
    <text evidence="14">Binds 1 [4Fe-4S] cluster.</text>
</comment>
<dbReference type="AlphaFoldDB" id="A0A1B3WEE6"/>
<dbReference type="Gene3D" id="1.10.340.30">
    <property type="entry name" value="Hypothetical protein, domain 2"/>
    <property type="match status" value="1"/>
</dbReference>
<dbReference type="GO" id="GO:0032357">
    <property type="term" value="F:oxidized purine DNA binding"/>
    <property type="evidence" value="ECO:0007669"/>
    <property type="project" value="TreeGrafter"/>
</dbReference>
<dbReference type="SMART" id="SM00478">
    <property type="entry name" value="ENDO3c"/>
    <property type="match status" value="1"/>
</dbReference>
<evidence type="ECO:0000313" key="16">
    <source>
        <dbReference type="EMBL" id="AOH39320.1"/>
    </source>
</evidence>
<gene>
    <name evidence="16" type="ORF">BCB69_04760</name>
</gene>
<evidence type="ECO:0000256" key="12">
    <source>
        <dbReference type="ARBA" id="ARBA00023204"/>
    </source>
</evidence>
<dbReference type="Proteomes" id="UP000094757">
    <property type="component" value="Chromosome"/>
</dbReference>
<dbReference type="PANTHER" id="PTHR42944">
    <property type="entry name" value="ADENINE DNA GLYCOSYLASE"/>
    <property type="match status" value="1"/>
</dbReference>
<evidence type="ECO:0000256" key="7">
    <source>
        <dbReference type="ARBA" id="ARBA00022723"/>
    </source>
</evidence>
<evidence type="ECO:0000256" key="8">
    <source>
        <dbReference type="ARBA" id="ARBA00022763"/>
    </source>
</evidence>
<dbReference type="SUPFAM" id="SSF48150">
    <property type="entry name" value="DNA-glycosylase"/>
    <property type="match status" value="1"/>
</dbReference>
<keyword evidence="9" id="KW-0378">Hydrolase</keyword>
<dbReference type="SUPFAM" id="SSF55811">
    <property type="entry name" value="Nudix"/>
    <property type="match status" value="1"/>
</dbReference>
<dbReference type="GO" id="GO:0051539">
    <property type="term" value="F:4 iron, 4 sulfur cluster binding"/>
    <property type="evidence" value="ECO:0007669"/>
    <property type="project" value="UniProtKB-UniRule"/>
</dbReference>
<dbReference type="Gene3D" id="1.10.1670.10">
    <property type="entry name" value="Helix-hairpin-Helix base-excision DNA repair enzymes (C-terminal)"/>
    <property type="match status" value="1"/>
</dbReference>
<evidence type="ECO:0000313" key="17">
    <source>
        <dbReference type="Proteomes" id="UP000094757"/>
    </source>
</evidence>
<dbReference type="GO" id="GO:0000701">
    <property type="term" value="F:purine-specific mismatch base pair DNA N-glycosylase activity"/>
    <property type="evidence" value="ECO:0007669"/>
    <property type="project" value="UniProtKB-EC"/>
</dbReference>
<evidence type="ECO:0000256" key="14">
    <source>
        <dbReference type="RuleBase" id="RU365096"/>
    </source>
</evidence>
<dbReference type="InterPro" id="IPR044298">
    <property type="entry name" value="MIG/MutY"/>
</dbReference>
<dbReference type="InterPro" id="IPR029119">
    <property type="entry name" value="MutY_C"/>
</dbReference>
<evidence type="ECO:0000256" key="11">
    <source>
        <dbReference type="ARBA" id="ARBA00023014"/>
    </source>
</evidence>
<comment type="function">
    <text evidence="2">Adenine glycosylase active on G-A mispairs. MutY also corrects error-prone DNA synthesis past GO lesions which are due to the oxidatively damaged form of guanine: 7,8-dihydro-8-oxoguanine (8-oxo-dGTP).</text>
</comment>
<dbReference type="InterPro" id="IPR005760">
    <property type="entry name" value="A/G_AdeGlyc_MutY"/>
</dbReference>
<accession>A0A1B3WEE6</accession>
<keyword evidence="10 14" id="KW-0408">Iron</keyword>
<dbReference type="InterPro" id="IPR023170">
    <property type="entry name" value="HhH_base_excis_C"/>
</dbReference>
<dbReference type="RefSeq" id="WP_022513626.1">
    <property type="nucleotide sequence ID" value="NZ_CP017037.1"/>
</dbReference>
<keyword evidence="7" id="KW-0479">Metal-binding</keyword>
<dbReference type="CDD" id="cd03431">
    <property type="entry name" value="NUDIX_DNA_Glycosylase_C-MutY"/>
    <property type="match status" value="1"/>
</dbReference>
<keyword evidence="12" id="KW-0234">DNA repair</keyword>
<protein>
    <recommendedName>
        <fullName evidence="5 14">Adenine DNA glycosylase</fullName>
        <ecNumber evidence="4 14">3.2.2.31</ecNumber>
    </recommendedName>
</protein>
<evidence type="ECO:0000256" key="2">
    <source>
        <dbReference type="ARBA" id="ARBA00002933"/>
    </source>
</evidence>
<dbReference type="InterPro" id="IPR011257">
    <property type="entry name" value="DNA_glycosylase"/>
</dbReference>
<evidence type="ECO:0000256" key="13">
    <source>
        <dbReference type="ARBA" id="ARBA00023295"/>
    </source>
</evidence>
<evidence type="ECO:0000256" key="6">
    <source>
        <dbReference type="ARBA" id="ARBA00022485"/>
    </source>
</evidence>
<dbReference type="PANTHER" id="PTHR42944:SF1">
    <property type="entry name" value="ADENINE DNA GLYCOSYLASE"/>
    <property type="match status" value="1"/>
</dbReference>
<evidence type="ECO:0000256" key="4">
    <source>
        <dbReference type="ARBA" id="ARBA00012045"/>
    </source>
</evidence>
<evidence type="ECO:0000256" key="5">
    <source>
        <dbReference type="ARBA" id="ARBA00022023"/>
    </source>
</evidence>
<dbReference type="FunFam" id="1.10.340.30:FF:000002">
    <property type="entry name" value="Adenine DNA glycosylase"/>
    <property type="match status" value="1"/>
</dbReference>
<keyword evidence="8 14" id="KW-0227">DNA damage</keyword>
<evidence type="ECO:0000259" key="15">
    <source>
        <dbReference type="SMART" id="SM00478"/>
    </source>
</evidence>
<comment type="similarity">
    <text evidence="3 14">Belongs to the Nth/MutY family.</text>
</comment>
<dbReference type="Pfam" id="PF14815">
    <property type="entry name" value="NUDIX_4"/>
    <property type="match status" value="1"/>
</dbReference>
<sequence length="356" mass="41165">MNISKSIKSKENWVELLLAWSSCLDRELPWRERYPRNPYYVWVSEIMLQQTRTEAVKPYFNTWIHKFPTVHDLAYAEESEVLHTWQGLGYYNRARNLQRAAQEVESKYGGNLPETRSELESLPGIGSYTAGAILSIAYGQREVAVDGNILRIYSRLYNIEEDIMKSKGKRKITQLVEETLPIPAGIFNEALMDLGQEICIPKYPKCGECPISMACDAYALGKEKTLPIKTKKKAPKEYYVACALIMKDNKFLMHKRADKGMLASMWEFPMIIDESADKAVHDLFILWGEESNVDSIWTYSHTFSHQIWHMSAYLIKQKNQIVLDKNLKWFSSEEYMHIPLAGPHARLAAWAKKILK</sequence>
<dbReference type="GO" id="GO:0035485">
    <property type="term" value="F:adenine/guanine mispair binding"/>
    <property type="evidence" value="ECO:0007669"/>
    <property type="project" value="TreeGrafter"/>
</dbReference>
<dbReference type="InterPro" id="IPR003265">
    <property type="entry name" value="HhH-GPD_domain"/>
</dbReference>
<dbReference type="KEGG" id="dpn:BCB69_04760"/>